<dbReference type="PANTHER" id="PTHR43245:SF58">
    <property type="entry name" value="BLL5923 PROTEIN"/>
    <property type="match status" value="1"/>
</dbReference>
<dbReference type="Gene3D" id="3.40.50.720">
    <property type="entry name" value="NAD(P)-binding Rossmann-like Domain"/>
    <property type="match status" value="1"/>
</dbReference>
<dbReference type="RefSeq" id="WP_153115847.1">
    <property type="nucleotide sequence ID" value="NZ_JACIGE010000002.1"/>
</dbReference>
<dbReference type="PANTHER" id="PTHR43245">
    <property type="entry name" value="BIFUNCTIONAL POLYMYXIN RESISTANCE PROTEIN ARNA"/>
    <property type="match status" value="1"/>
</dbReference>
<feature type="domain" description="Ketoreductase" evidence="1">
    <location>
        <begin position="6"/>
        <end position="146"/>
    </location>
</feature>
<keyword evidence="3" id="KW-1185">Reference proteome</keyword>
<organism evidence="2 3">
    <name type="scientific">Rhodocyclus tenuis</name>
    <name type="common">Rhodospirillum tenue</name>
    <dbReference type="NCBI Taxonomy" id="1066"/>
    <lineage>
        <taxon>Bacteria</taxon>
        <taxon>Pseudomonadati</taxon>
        <taxon>Pseudomonadota</taxon>
        <taxon>Betaproteobacteria</taxon>
        <taxon>Rhodocyclales</taxon>
        <taxon>Rhodocyclaceae</taxon>
        <taxon>Rhodocyclus</taxon>
    </lineage>
</organism>
<dbReference type="EMBL" id="JACIGE010000002">
    <property type="protein sequence ID" value="MBB4246301.1"/>
    <property type="molecule type" value="Genomic_DNA"/>
</dbReference>
<accession>A0A840G4P0</accession>
<dbReference type="InterPro" id="IPR036291">
    <property type="entry name" value="NAD(P)-bd_dom_sf"/>
</dbReference>
<dbReference type="AlphaFoldDB" id="A0A840G4P0"/>
<dbReference type="InterPro" id="IPR057326">
    <property type="entry name" value="KR_dom"/>
</dbReference>
<dbReference type="InterPro" id="IPR050177">
    <property type="entry name" value="Lipid_A_modif_metabolic_enz"/>
</dbReference>
<dbReference type="Proteomes" id="UP000587070">
    <property type="component" value="Unassembled WGS sequence"/>
</dbReference>
<sequence>MQHVRRSVFLTGASGFVGGALARRLASTGCPRLNLAVRSVSDGFPAGATGFLFDQLDAHTDWTAGLSAAEVVIHAAARVHVMNDAAQDPLAEFRRVNVEGTLNLARQAAASGVRRFVFLSSVKVNGEHTLPGCAFSAADAPVAIDPYGISKQEAERGLRALAAESGMEVVIIRPPLVYGPGVKANFLSMMHWLKRGVPLPLGAIDNRRSLVGIDNLVDLIVTCIDHPAAANQTFMVSDGEDLSTSDLLRRLSAALGRPARLLPVPPWLLRAGAALLGKPELARRLCGNMQVDITKTRELLGWSPPLSVDEGLRRTAVAYLAGLGAH</sequence>
<dbReference type="Pfam" id="PF01370">
    <property type="entry name" value="Epimerase"/>
    <property type="match status" value="1"/>
</dbReference>
<evidence type="ECO:0000313" key="3">
    <source>
        <dbReference type="Proteomes" id="UP000587070"/>
    </source>
</evidence>
<evidence type="ECO:0000259" key="1">
    <source>
        <dbReference type="SMART" id="SM00822"/>
    </source>
</evidence>
<evidence type="ECO:0000313" key="2">
    <source>
        <dbReference type="EMBL" id="MBB4246301.1"/>
    </source>
</evidence>
<dbReference type="OrthoDB" id="9801056at2"/>
<protein>
    <submittedName>
        <fullName evidence="2">UDP-glucose 4-epimerase</fullName>
        <ecNumber evidence="2">5.1.3.2</ecNumber>
    </submittedName>
</protein>
<name>A0A840G4P0_RHOTE</name>
<reference evidence="2 3" key="1">
    <citation type="submission" date="2020-08" db="EMBL/GenBank/DDBJ databases">
        <title>Genome sequencing of Purple Non-Sulfur Bacteria from various extreme environments.</title>
        <authorList>
            <person name="Mayer M."/>
        </authorList>
    </citation>
    <scope>NUCLEOTIDE SEQUENCE [LARGE SCALE GENOMIC DNA]</scope>
    <source>
        <strain evidence="2 3">2761</strain>
    </source>
</reference>
<dbReference type="EC" id="5.1.3.2" evidence="2"/>
<keyword evidence="2" id="KW-0413">Isomerase</keyword>
<dbReference type="SMART" id="SM00822">
    <property type="entry name" value="PKS_KR"/>
    <property type="match status" value="1"/>
</dbReference>
<dbReference type="CDD" id="cd05232">
    <property type="entry name" value="UDP_G4E_4_SDR_e"/>
    <property type="match status" value="1"/>
</dbReference>
<dbReference type="GO" id="GO:0003978">
    <property type="term" value="F:UDP-glucose 4-epimerase activity"/>
    <property type="evidence" value="ECO:0007669"/>
    <property type="project" value="UniProtKB-EC"/>
</dbReference>
<gene>
    <name evidence="2" type="ORF">GGD90_000658</name>
</gene>
<dbReference type="InterPro" id="IPR001509">
    <property type="entry name" value="Epimerase_deHydtase"/>
</dbReference>
<comment type="caution">
    <text evidence="2">The sequence shown here is derived from an EMBL/GenBank/DDBJ whole genome shotgun (WGS) entry which is preliminary data.</text>
</comment>
<dbReference type="SUPFAM" id="SSF51735">
    <property type="entry name" value="NAD(P)-binding Rossmann-fold domains"/>
    <property type="match status" value="1"/>
</dbReference>
<proteinExistence type="predicted"/>